<name>A0ABQ9K4Q2_9CUCU</name>
<evidence type="ECO:0000259" key="1">
    <source>
        <dbReference type="Pfam" id="PF13358"/>
    </source>
</evidence>
<dbReference type="InterPro" id="IPR036397">
    <property type="entry name" value="RNaseH_sf"/>
</dbReference>
<protein>
    <recommendedName>
        <fullName evidence="1">Tc1-like transposase DDE domain-containing protein</fullName>
    </recommendedName>
</protein>
<evidence type="ECO:0000313" key="3">
    <source>
        <dbReference type="Proteomes" id="UP001162164"/>
    </source>
</evidence>
<dbReference type="PANTHER" id="PTHR33939">
    <property type="entry name" value="PROTEIN CBG22215"/>
    <property type="match status" value="1"/>
</dbReference>
<organism evidence="2 3">
    <name type="scientific">Molorchus minor</name>
    <dbReference type="NCBI Taxonomy" id="1323400"/>
    <lineage>
        <taxon>Eukaryota</taxon>
        <taxon>Metazoa</taxon>
        <taxon>Ecdysozoa</taxon>
        <taxon>Arthropoda</taxon>
        <taxon>Hexapoda</taxon>
        <taxon>Insecta</taxon>
        <taxon>Pterygota</taxon>
        <taxon>Neoptera</taxon>
        <taxon>Endopterygota</taxon>
        <taxon>Coleoptera</taxon>
        <taxon>Polyphaga</taxon>
        <taxon>Cucujiformia</taxon>
        <taxon>Chrysomeloidea</taxon>
        <taxon>Cerambycidae</taxon>
        <taxon>Lamiinae</taxon>
        <taxon>Monochamini</taxon>
        <taxon>Molorchus</taxon>
    </lineage>
</organism>
<gene>
    <name evidence="2" type="ORF">NQ317_017035</name>
</gene>
<reference evidence="2" key="1">
    <citation type="journal article" date="2023" name="Insect Mol. Biol.">
        <title>Genome sequencing provides insights into the evolution of gene families encoding plant cell wall-degrading enzymes in longhorned beetles.</title>
        <authorList>
            <person name="Shin N.R."/>
            <person name="Okamura Y."/>
            <person name="Kirsch R."/>
            <person name="Pauchet Y."/>
        </authorList>
    </citation>
    <scope>NUCLEOTIDE SEQUENCE</scope>
    <source>
        <strain evidence="2">MMC_N1</strain>
    </source>
</reference>
<dbReference type="Gene3D" id="3.30.420.10">
    <property type="entry name" value="Ribonuclease H-like superfamily/Ribonuclease H"/>
    <property type="match status" value="1"/>
</dbReference>
<dbReference type="Proteomes" id="UP001162164">
    <property type="component" value="Unassembled WGS sequence"/>
</dbReference>
<sequence>MCVHRVSVLTGVAKSTVYRVVKNQKEQGKVTRPKHSGGRTTINLDEHGKHMLRSIVHGFFAKNEPPCLKKIHEEVLTKPEIFPKMSLPATHKQLSQLNFRCVKRGRRSILLESENIVAWRRKYLRQIKKYREEKRSIFYLDETWVNEGHVRSKTWVDCSLTSRRQAFVDGLTTGLRNPSGKGRRLIVLHIGSDHGFVDNGLLLFEGRKTTDYHEEMNAQRFEAWFAEILGYLPEGAVIVMDNASYHSRRCEKIPTSSTRKQDMRDWLTSKGIAYEEQMIKAELLQLIASFRQNFDNKHVVDEMAVSQNKVVLRLPPYHCELNPIELIWAQIKDEVAAKNNI</sequence>
<keyword evidence="3" id="KW-1185">Reference proteome</keyword>
<accession>A0ABQ9K4Q2</accession>
<proteinExistence type="predicted"/>
<dbReference type="InterPro" id="IPR038717">
    <property type="entry name" value="Tc1-like_DDE_dom"/>
</dbReference>
<dbReference type="PANTHER" id="PTHR33939:SF1">
    <property type="entry name" value="DUF4371 DOMAIN-CONTAINING PROTEIN"/>
    <property type="match status" value="1"/>
</dbReference>
<comment type="caution">
    <text evidence="2">The sequence shown here is derived from an EMBL/GenBank/DDBJ whole genome shotgun (WGS) entry which is preliminary data.</text>
</comment>
<dbReference type="Pfam" id="PF13358">
    <property type="entry name" value="DDE_3"/>
    <property type="match status" value="1"/>
</dbReference>
<evidence type="ECO:0000313" key="2">
    <source>
        <dbReference type="EMBL" id="KAJ8985408.1"/>
    </source>
</evidence>
<dbReference type="EMBL" id="JAPWTJ010000014">
    <property type="protein sequence ID" value="KAJ8985408.1"/>
    <property type="molecule type" value="Genomic_DNA"/>
</dbReference>
<feature type="domain" description="Tc1-like transposase DDE" evidence="1">
    <location>
        <begin position="210"/>
        <end position="339"/>
    </location>
</feature>